<dbReference type="InterPro" id="IPR042100">
    <property type="entry name" value="Bug_dom1"/>
</dbReference>
<dbReference type="PANTHER" id="PTHR42928:SF5">
    <property type="entry name" value="BLR1237 PROTEIN"/>
    <property type="match status" value="1"/>
</dbReference>
<dbReference type="PROSITE" id="PS51318">
    <property type="entry name" value="TAT"/>
    <property type="match status" value="1"/>
</dbReference>
<dbReference type="EMBL" id="CP042304">
    <property type="protein sequence ID" value="QDZ13117.1"/>
    <property type="molecule type" value="Genomic_DNA"/>
</dbReference>
<dbReference type="Proteomes" id="UP000315364">
    <property type="component" value="Chromosome"/>
</dbReference>
<dbReference type="Gene3D" id="3.40.190.10">
    <property type="entry name" value="Periplasmic binding protein-like II"/>
    <property type="match status" value="1"/>
</dbReference>
<evidence type="ECO:0000313" key="3">
    <source>
        <dbReference type="EMBL" id="QDZ13117.1"/>
    </source>
</evidence>
<gene>
    <name evidence="3" type="ORF">FPZ08_21695</name>
</gene>
<proteinExistence type="inferred from homology"/>
<dbReference type="AlphaFoldDB" id="A0A5B8LXS5"/>
<organism evidence="3 4">
    <name type="scientific">Devosia ginsengisoli</name>
    <dbReference type="NCBI Taxonomy" id="400770"/>
    <lineage>
        <taxon>Bacteria</taxon>
        <taxon>Pseudomonadati</taxon>
        <taxon>Pseudomonadota</taxon>
        <taxon>Alphaproteobacteria</taxon>
        <taxon>Hyphomicrobiales</taxon>
        <taxon>Devosiaceae</taxon>
        <taxon>Devosia</taxon>
    </lineage>
</organism>
<dbReference type="Gene3D" id="3.40.190.150">
    <property type="entry name" value="Bordetella uptake gene, domain 1"/>
    <property type="match status" value="1"/>
</dbReference>
<name>A0A5B8LXS5_9HYPH</name>
<evidence type="ECO:0000256" key="2">
    <source>
        <dbReference type="SAM" id="SignalP"/>
    </source>
</evidence>
<feature type="signal peptide" evidence="2">
    <location>
        <begin position="1"/>
        <end position="26"/>
    </location>
</feature>
<dbReference type="PANTHER" id="PTHR42928">
    <property type="entry name" value="TRICARBOXYLATE-BINDING PROTEIN"/>
    <property type="match status" value="1"/>
</dbReference>
<sequence>MMTKMSRRSFVAGTMALAAAPLPAFGQSFPSRAITIVCPQAAGGGADTWSRLAAERLQTYLDSPVVVENRVGASTMIGAEHVSQSRPDGHTLLMGSVTTLAINVGLFPDIRYDPRTDFIPLTIVTSFPLYMTVTPKLDVHSVPELIAYAKEHPGELNYGAPGAGTSPHLTAALFASVADIDVMAVPYAGAPDVSLALKRGDIHFAFSSSALPDIESGELRGIGVSSLERTAQAPDIPTIDEQGLTGFESSVWNGLVAPAGTPADIVAQLEELCIRAATDPVLVDRVRDLGGDTVGNTSEEFAEVIRNDIEKWSAIIEEADVKVG</sequence>
<feature type="chain" id="PRO_5022768882" evidence="2">
    <location>
        <begin position="27"/>
        <end position="324"/>
    </location>
</feature>
<comment type="similarity">
    <text evidence="1">Belongs to the UPF0065 (bug) family.</text>
</comment>
<dbReference type="Pfam" id="PF03401">
    <property type="entry name" value="TctC"/>
    <property type="match status" value="1"/>
</dbReference>
<evidence type="ECO:0000256" key="1">
    <source>
        <dbReference type="ARBA" id="ARBA00006987"/>
    </source>
</evidence>
<keyword evidence="4" id="KW-1185">Reference proteome</keyword>
<protein>
    <submittedName>
        <fullName evidence="3">Tripartite tricarboxylate transporter substrate binding protein</fullName>
    </submittedName>
</protein>
<dbReference type="InterPro" id="IPR005064">
    <property type="entry name" value="BUG"/>
</dbReference>
<accession>A0A5B8LXS5</accession>
<dbReference type="KEGG" id="dea:FPZ08_21695"/>
<dbReference type="OrthoDB" id="7375033at2"/>
<dbReference type="InterPro" id="IPR006311">
    <property type="entry name" value="TAT_signal"/>
</dbReference>
<reference evidence="3 4" key="1">
    <citation type="submission" date="2019-07" db="EMBL/GenBank/DDBJ databases">
        <title>Full genome sequence of Devosia sp. Gsoil 520.</title>
        <authorList>
            <person name="Im W.-T."/>
        </authorList>
    </citation>
    <scope>NUCLEOTIDE SEQUENCE [LARGE SCALE GENOMIC DNA]</scope>
    <source>
        <strain evidence="3 4">Gsoil 520</strain>
    </source>
</reference>
<evidence type="ECO:0000313" key="4">
    <source>
        <dbReference type="Proteomes" id="UP000315364"/>
    </source>
</evidence>
<dbReference type="PIRSF" id="PIRSF017082">
    <property type="entry name" value="YflP"/>
    <property type="match status" value="1"/>
</dbReference>
<keyword evidence="2" id="KW-0732">Signal</keyword>